<gene>
    <name evidence="3 5" type="ORF">CBG24422</name>
    <name evidence="3" type="ORF">CBG_24422</name>
</gene>
<dbReference type="SMART" id="SM00225">
    <property type="entry name" value="BTB"/>
    <property type="match status" value="2"/>
</dbReference>
<evidence type="ECO:0000313" key="5">
    <source>
        <dbReference type="WormBase" id="CBG24422"/>
    </source>
</evidence>
<dbReference type="InterPro" id="IPR011333">
    <property type="entry name" value="SKP1/BTB/POZ_sf"/>
</dbReference>
<dbReference type="InterPro" id="IPR052664">
    <property type="entry name" value="BTB-MATH_domain_protein"/>
</dbReference>
<dbReference type="AlphaFoldDB" id="A8WKP1"/>
<dbReference type="eggNOG" id="ENOG502TEZ4">
    <property type="taxonomic scope" value="Eukaryota"/>
</dbReference>
<accession>A8WKP1</accession>
<evidence type="ECO:0000313" key="3">
    <source>
        <dbReference type="EMBL" id="CAP21036.1"/>
    </source>
</evidence>
<dbReference type="PANTHER" id="PTHR22743">
    <property type="entry name" value="MEPRIN/TRAF-LIKE MATH FAMILY-C.ELEGANS"/>
    <property type="match status" value="1"/>
</dbReference>
<feature type="compositionally biased region" description="Basic and acidic residues" evidence="1">
    <location>
        <begin position="7"/>
        <end position="21"/>
    </location>
</feature>
<evidence type="ECO:0000256" key="1">
    <source>
        <dbReference type="SAM" id="MobiDB-lite"/>
    </source>
</evidence>
<name>A8WKP1_CAEBR</name>
<dbReference type="InterPro" id="IPR000210">
    <property type="entry name" value="BTB/POZ_dom"/>
</dbReference>
<reference evidence="3 4" key="2">
    <citation type="journal article" date="2011" name="PLoS Genet.">
        <title>Caenorhabditis briggsae recombinant inbred line genotypes reveal inter-strain incompatibility and the evolution of recombination.</title>
        <authorList>
            <person name="Ross J.A."/>
            <person name="Koboldt D.C."/>
            <person name="Staisch J.E."/>
            <person name="Chamberlin H.M."/>
            <person name="Gupta B.P."/>
            <person name="Miller R.D."/>
            <person name="Baird S.E."/>
            <person name="Haag E.S."/>
        </authorList>
    </citation>
    <scope>NUCLEOTIDE SEQUENCE [LARGE SCALE GENOMIC DNA]</scope>
    <source>
        <strain evidence="3 4">AF16</strain>
    </source>
</reference>
<dbReference type="Pfam" id="PF00651">
    <property type="entry name" value="BTB"/>
    <property type="match status" value="2"/>
</dbReference>
<dbReference type="OMA" id="ISQMWFA"/>
<feature type="domain" description="BTB" evidence="2">
    <location>
        <begin position="224"/>
        <end position="292"/>
    </location>
</feature>
<proteinExistence type="predicted"/>
<sequence length="460" mass="51540">MSAPKRAAKDPSDGPDAKKSMDFSDADPALFDGMVQVECQKFYVNKSHLARHSDYFKNLFFKNYADSKKKIIPLEDVVPADAFQHFLELISGGNRLNDDVIEEVLKISQMWFAEVPMEKAKEYLLKSSNLVPMEKLIIAEKYNFSDLKNALFANVHTVADMNALLPNQDVSDFEPDTTTLIAEEAIFMASKRSANQMEDGSSNSDETPSKKSFDFSEGIDSELYDGVLQVEGRLFHVMKGHLARHSDYFKNLFFKNYADSKKDIIPLEEVVPADAFQHFLELTSGGNRLNDDVIEGVLRISQMWFAEVPLEKAKDYLLKNSKLAPMEKFAIAEKYNFSDLKTALFATVQTVADMNSLLPNQEVSDFEPDTITLIAKRLLEISGIPRPIPVAPVAQAPDEIPVAPVPNARDDFLPATATPNGSRRSFSGNSTWPSLMKFRIRRKWVGSLSMKKAPDSSNIA</sequence>
<dbReference type="KEGG" id="cbr:CBG_24422"/>
<feature type="domain" description="BTB" evidence="2">
    <location>
        <begin position="31"/>
        <end position="99"/>
    </location>
</feature>
<dbReference type="SUPFAM" id="SSF54695">
    <property type="entry name" value="POZ domain"/>
    <property type="match status" value="2"/>
</dbReference>
<dbReference type="CTD" id="8574096"/>
<dbReference type="Proteomes" id="UP000008549">
    <property type="component" value="Unassembled WGS sequence"/>
</dbReference>
<dbReference type="PROSITE" id="PS50097">
    <property type="entry name" value="BTB"/>
    <property type="match status" value="2"/>
</dbReference>
<dbReference type="CDD" id="cd18186">
    <property type="entry name" value="BTB_POZ_ZBTB_KLHL-like"/>
    <property type="match status" value="2"/>
</dbReference>
<protein>
    <submittedName>
        <fullName evidence="3">Protein CBG24422</fullName>
    </submittedName>
</protein>
<dbReference type="WormBase" id="CBG24422">
    <property type="protein sequence ID" value="CBP48518"/>
    <property type="gene ID" value="WBGene00042539"/>
</dbReference>
<dbReference type="PANTHER" id="PTHR22743:SF165">
    <property type="entry name" value="BTB AND MATH DOMAIN CONTAINING-RELATED"/>
    <property type="match status" value="1"/>
</dbReference>
<feature type="region of interest" description="Disordered" evidence="1">
    <location>
        <begin position="1"/>
        <end position="21"/>
    </location>
</feature>
<reference evidence="3 4" key="1">
    <citation type="journal article" date="2003" name="PLoS Biol.">
        <title>The genome sequence of Caenorhabditis briggsae: a platform for comparative genomics.</title>
        <authorList>
            <person name="Stein L.D."/>
            <person name="Bao Z."/>
            <person name="Blasiar D."/>
            <person name="Blumenthal T."/>
            <person name="Brent M.R."/>
            <person name="Chen N."/>
            <person name="Chinwalla A."/>
            <person name="Clarke L."/>
            <person name="Clee C."/>
            <person name="Coghlan A."/>
            <person name="Coulson A."/>
            <person name="D'Eustachio P."/>
            <person name="Fitch D.H."/>
            <person name="Fulton L.A."/>
            <person name="Fulton R.E."/>
            <person name="Griffiths-Jones S."/>
            <person name="Harris T.W."/>
            <person name="Hillier L.W."/>
            <person name="Kamath R."/>
            <person name="Kuwabara P.E."/>
            <person name="Mardis E.R."/>
            <person name="Marra M.A."/>
            <person name="Miner T.L."/>
            <person name="Minx P."/>
            <person name="Mullikin J.C."/>
            <person name="Plumb R.W."/>
            <person name="Rogers J."/>
            <person name="Schein J.E."/>
            <person name="Sohrmann M."/>
            <person name="Spieth J."/>
            <person name="Stajich J.E."/>
            <person name="Wei C."/>
            <person name="Willey D."/>
            <person name="Wilson R.K."/>
            <person name="Durbin R."/>
            <person name="Waterston R.H."/>
        </authorList>
    </citation>
    <scope>NUCLEOTIDE SEQUENCE [LARGE SCALE GENOMIC DNA]</scope>
    <source>
        <strain evidence="3 4">AF16</strain>
    </source>
</reference>
<dbReference type="Gene3D" id="3.30.710.10">
    <property type="entry name" value="Potassium Channel Kv1.1, Chain A"/>
    <property type="match status" value="2"/>
</dbReference>
<dbReference type="RefSeq" id="XP_002632098.1">
    <property type="nucleotide sequence ID" value="XM_002632052.1"/>
</dbReference>
<dbReference type="GeneID" id="8574096"/>
<evidence type="ECO:0000259" key="2">
    <source>
        <dbReference type="PROSITE" id="PS50097"/>
    </source>
</evidence>
<dbReference type="EMBL" id="HE601441">
    <property type="protein sequence ID" value="CAP21036.1"/>
    <property type="molecule type" value="Genomic_DNA"/>
</dbReference>
<keyword evidence="4" id="KW-1185">Reference proteome</keyword>
<evidence type="ECO:0000313" key="4">
    <source>
        <dbReference type="Proteomes" id="UP000008549"/>
    </source>
</evidence>
<organism evidence="3 4">
    <name type="scientific">Caenorhabditis briggsae</name>
    <dbReference type="NCBI Taxonomy" id="6238"/>
    <lineage>
        <taxon>Eukaryota</taxon>
        <taxon>Metazoa</taxon>
        <taxon>Ecdysozoa</taxon>
        <taxon>Nematoda</taxon>
        <taxon>Chromadorea</taxon>
        <taxon>Rhabditida</taxon>
        <taxon>Rhabditina</taxon>
        <taxon>Rhabditomorpha</taxon>
        <taxon>Rhabditoidea</taxon>
        <taxon>Rhabditidae</taxon>
        <taxon>Peloderinae</taxon>
        <taxon>Caenorhabditis</taxon>
    </lineage>
</organism>
<dbReference type="InParanoid" id="A8WKP1"/>
<dbReference type="HOGENOM" id="CLU_479995_0_0_1"/>